<sequence length="264" mass="29527">MSDWTIANQADLERWTNIRTDSRREVLRAITFGLIYLLAALAVGAYLLISVEAITDGTIIFVGWDVVEVSFPWMNVLAWIYAGLAVSFILLFVVFQLSLRHRLPATLVRLVAICPILGRVQQTLASAETLQSVYHAVLAEQPYGDAFQTAADEIQSPLWKRWASSVSTRFQAGQSIEKAMRQVPLNDHPIAAVITLGQDTLTHAETVRLWHQATEECHALLQSRTRRSIRFISHTGVIIATLLAGMAILSSNTYLVQMLEGLRW</sequence>
<evidence type="ECO:0008006" key="4">
    <source>
        <dbReference type="Google" id="ProtNLM"/>
    </source>
</evidence>
<feature type="transmembrane region" description="Helical" evidence="1">
    <location>
        <begin position="26"/>
        <end position="49"/>
    </location>
</feature>
<keyword evidence="1" id="KW-1133">Transmembrane helix</keyword>
<evidence type="ECO:0000313" key="2">
    <source>
        <dbReference type="EMBL" id="MCC9641133.1"/>
    </source>
</evidence>
<evidence type="ECO:0000256" key="1">
    <source>
        <dbReference type="SAM" id="Phobius"/>
    </source>
</evidence>
<feature type="transmembrane region" description="Helical" evidence="1">
    <location>
        <begin position="78"/>
        <end position="99"/>
    </location>
</feature>
<keyword evidence="1" id="KW-0812">Transmembrane</keyword>
<dbReference type="EMBL" id="JAJKFW010000004">
    <property type="protein sequence ID" value="MCC9641133.1"/>
    <property type="molecule type" value="Genomic_DNA"/>
</dbReference>
<keyword evidence="1" id="KW-0472">Membrane</keyword>
<protein>
    <recommendedName>
        <fullName evidence="4">Type II secretion system protein GspF domain-containing protein</fullName>
    </recommendedName>
</protein>
<evidence type="ECO:0000313" key="3">
    <source>
        <dbReference type="Proteomes" id="UP001430306"/>
    </source>
</evidence>
<dbReference type="Proteomes" id="UP001430306">
    <property type="component" value="Unassembled WGS sequence"/>
</dbReference>
<comment type="caution">
    <text evidence="2">The sequence shown here is derived from an EMBL/GenBank/DDBJ whole genome shotgun (WGS) entry which is preliminary data.</text>
</comment>
<proteinExistence type="predicted"/>
<reference evidence="2" key="1">
    <citation type="submission" date="2021-11" db="EMBL/GenBank/DDBJ databases">
        <title>Genome sequence.</title>
        <authorList>
            <person name="Sun Q."/>
        </authorList>
    </citation>
    <scope>NUCLEOTIDE SEQUENCE</scope>
    <source>
        <strain evidence="2">JC740</strain>
    </source>
</reference>
<accession>A0ABS8NC75</accession>
<name>A0ABS8NC75_9BACT</name>
<dbReference type="RefSeq" id="WP_230271080.1">
    <property type="nucleotide sequence ID" value="NZ_JAJKFW010000004.1"/>
</dbReference>
<gene>
    <name evidence="2" type="ORF">LOC71_02530</name>
</gene>
<organism evidence="2 3">
    <name type="scientific">Rhodopirellula halodulae</name>
    <dbReference type="NCBI Taxonomy" id="2894198"/>
    <lineage>
        <taxon>Bacteria</taxon>
        <taxon>Pseudomonadati</taxon>
        <taxon>Planctomycetota</taxon>
        <taxon>Planctomycetia</taxon>
        <taxon>Pirellulales</taxon>
        <taxon>Pirellulaceae</taxon>
        <taxon>Rhodopirellula</taxon>
    </lineage>
</organism>
<feature type="transmembrane region" description="Helical" evidence="1">
    <location>
        <begin position="231"/>
        <end position="255"/>
    </location>
</feature>
<keyword evidence="3" id="KW-1185">Reference proteome</keyword>